<dbReference type="InterPro" id="IPR000782">
    <property type="entry name" value="FAS1_domain"/>
</dbReference>
<protein>
    <submittedName>
        <fullName evidence="5">Fasciclin domain-containing protein</fullName>
    </submittedName>
</protein>
<evidence type="ECO:0000256" key="2">
    <source>
        <dbReference type="SAM" id="MobiDB-lite"/>
    </source>
</evidence>
<reference evidence="5 6" key="1">
    <citation type="submission" date="2020-12" db="EMBL/GenBank/DDBJ databases">
        <title>A novel species.</title>
        <authorList>
            <person name="Li K."/>
        </authorList>
    </citation>
    <scope>NUCLEOTIDE SEQUENCE [LARGE SCALE GENOMIC DNA]</scope>
    <source>
        <strain evidence="5 6">ZYC-3</strain>
    </source>
</reference>
<dbReference type="PROSITE" id="PS50213">
    <property type="entry name" value="FAS1"/>
    <property type="match status" value="1"/>
</dbReference>
<feature type="region of interest" description="Disordered" evidence="2">
    <location>
        <begin position="27"/>
        <end position="72"/>
    </location>
</feature>
<evidence type="ECO:0000256" key="3">
    <source>
        <dbReference type="SAM" id="SignalP"/>
    </source>
</evidence>
<feature type="signal peptide" evidence="3">
    <location>
        <begin position="1"/>
        <end position="26"/>
    </location>
</feature>
<dbReference type="PANTHER" id="PTHR10900:SF77">
    <property type="entry name" value="FI19380P1"/>
    <property type="match status" value="1"/>
</dbReference>
<evidence type="ECO:0000259" key="4">
    <source>
        <dbReference type="PROSITE" id="PS50213"/>
    </source>
</evidence>
<feature type="chain" id="PRO_5038513865" evidence="3">
    <location>
        <begin position="27"/>
        <end position="219"/>
    </location>
</feature>
<dbReference type="SMART" id="SM00554">
    <property type="entry name" value="FAS1"/>
    <property type="match status" value="1"/>
</dbReference>
<dbReference type="GO" id="GO:0050839">
    <property type="term" value="F:cell adhesion molecule binding"/>
    <property type="evidence" value="ECO:0007669"/>
    <property type="project" value="TreeGrafter"/>
</dbReference>
<accession>A0A7T7L393</accession>
<dbReference type="InterPro" id="IPR050904">
    <property type="entry name" value="Adhesion/Biosynth-related"/>
</dbReference>
<proteinExistence type="predicted"/>
<dbReference type="GO" id="GO:0030198">
    <property type="term" value="P:extracellular matrix organization"/>
    <property type="evidence" value="ECO:0007669"/>
    <property type="project" value="TreeGrafter"/>
</dbReference>
<dbReference type="RefSeq" id="WP_200400438.1">
    <property type="nucleotide sequence ID" value="NZ_CP066831.1"/>
</dbReference>
<feature type="compositionally biased region" description="Low complexity" evidence="2">
    <location>
        <begin position="27"/>
        <end position="37"/>
    </location>
</feature>
<dbReference type="EMBL" id="CP066831">
    <property type="protein sequence ID" value="QQM45632.1"/>
    <property type="molecule type" value="Genomic_DNA"/>
</dbReference>
<keyword evidence="6" id="KW-1185">Reference proteome</keyword>
<evidence type="ECO:0000313" key="6">
    <source>
        <dbReference type="Proteomes" id="UP000595636"/>
    </source>
</evidence>
<organism evidence="5 6">
    <name type="scientific">Streptomyces liliifuscus</name>
    <dbReference type="NCBI Taxonomy" id="2797636"/>
    <lineage>
        <taxon>Bacteria</taxon>
        <taxon>Bacillati</taxon>
        <taxon>Actinomycetota</taxon>
        <taxon>Actinomycetes</taxon>
        <taxon>Kitasatosporales</taxon>
        <taxon>Streptomycetaceae</taxon>
        <taxon>Streptomyces</taxon>
    </lineage>
</organism>
<gene>
    <name evidence="5" type="ORF">JEQ17_43625</name>
</gene>
<keyword evidence="1 3" id="KW-0732">Signal</keyword>
<dbReference type="Pfam" id="PF02469">
    <property type="entry name" value="Fasciclin"/>
    <property type="match status" value="1"/>
</dbReference>
<dbReference type="PROSITE" id="PS51257">
    <property type="entry name" value="PROKAR_LIPOPROTEIN"/>
    <property type="match status" value="1"/>
</dbReference>
<dbReference type="AlphaFoldDB" id="A0A7T7L393"/>
<dbReference type="Gene3D" id="2.30.180.10">
    <property type="entry name" value="FAS1 domain"/>
    <property type="match status" value="1"/>
</dbReference>
<dbReference type="FunFam" id="2.30.180.10:FF:000019">
    <property type="entry name" value="Cell surface lipoprotein"/>
    <property type="match status" value="1"/>
</dbReference>
<dbReference type="GO" id="GO:0007155">
    <property type="term" value="P:cell adhesion"/>
    <property type="evidence" value="ECO:0007669"/>
    <property type="project" value="TreeGrafter"/>
</dbReference>
<name>A0A7T7L393_9ACTN</name>
<dbReference type="InterPro" id="IPR036378">
    <property type="entry name" value="FAS1_dom_sf"/>
</dbReference>
<dbReference type="SUPFAM" id="SSF82153">
    <property type="entry name" value="FAS1 domain"/>
    <property type="match status" value="1"/>
</dbReference>
<dbReference type="KEGG" id="slf:JEQ17_43625"/>
<dbReference type="Proteomes" id="UP000595636">
    <property type="component" value="Chromosome"/>
</dbReference>
<feature type="domain" description="FAS1" evidence="4">
    <location>
        <begin position="85"/>
        <end position="215"/>
    </location>
</feature>
<evidence type="ECO:0000256" key="1">
    <source>
        <dbReference type="ARBA" id="ARBA00022729"/>
    </source>
</evidence>
<dbReference type="GO" id="GO:0005615">
    <property type="term" value="C:extracellular space"/>
    <property type="evidence" value="ECO:0007669"/>
    <property type="project" value="TreeGrafter"/>
</dbReference>
<sequence>MNTRIRRIAVTVAAAAVLPLALSACSDDSSDSASSDTSTKESAPASPSDDGMGSTAGASTADEPFGPACSSVPADGAGSFDGMAKDPVATAASNNPALSTLVTAVKKAGLVDTLNNAQNITVFAPTNDAFAKIPKADLDKVLNDKAQLTKILTYHVVGQKLAPKDLENGSFDTLEKSKLTTSGSGESYTVNDSAKVVCGNVKTANANVYIIDSVLMPSS</sequence>
<dbReference type="PANTHER" id="PTHR10900">
    <property type="entry name" value="PERIOSTIN-RELATED"/>
    <property type="match status" value="1"/>
</dbReference>
<evidence type="ECO:0000313" key="5">
    <source>
        <dbReference type="EMBL" id="QQM45632.1"/>
    </source>
</evidence>
<dbReference type="GO" id="GO:0031012">
    <property type="term" value="C:extracellular matrix"/>
    <property type="evidence" value="ECO:0007669"/>
    <property type="project" value="TreeGrafter"/>
</dbReference>